<dbReference type="PANTHER" id="PTHR46623:SF6">
    <property type="entry name" value="ALPHA_BETA-HYDROLASES SUPERFAMILY PROTEIN"/>
    <property type="match status" value="1"/>
</dbReference>
<comment type="caution">
    <text evidence="2">The sequence shown here is derived from an EMBL/GenBank/DDBJ whole genome shotgun (WGS) entry which is preliminary data.</text>
</comment>
<dbReference type="AlphaFoldDB" id="A0A6N9PXF4"/>
<dbReference type="InterPro" id="IPR029058">
    <property type="entry name" value="AB_hydrolase_fold"/>
</dbReference>
<evidence type="ECO:0000313" key="2">
    <source>
        <dbReference type="EMBL" id="NBI27502.1"/>
    </source>
</evidence>
<dbReference type="Gene3D" id="3.40.50.1820">
    <property type="entry name" value="alpha/beta hydrolase"/>
    <property type="match status" value="1"/>
</dbReference>
<evidence type="ECO:0000259" key="1">
    <source>
        <dbReference type="Pfam" id="PF01738"/>
    </source>
</evidence>
<dbReference type="PANTHER" id="PTHR46623">
    <property type="entry name" value="CARBOXYMETHYLENEBUTENOLIDASE-RELATED"/>
    <property type="match status" value="1"/>
</dbReference>
<dbReference type="Pfam" id="PF01738">
    <property type="entry name" value="DLH"/>
    <property type="match status" value="1"/>
</dbReference>
<organism evidence="2 3">
    <name type="scientific">Chengkuizengella marina</name>
    <dbReference type="NCBI Taxonomy" id="2507566"/>
    <lineage>
        <taxon>Bacteria</taxon>
        <taxon>Bacillati</taxon>
        <taxon>Bacillota</taxon>
        <taxon>Bacilli</taxon>
        <taxon>Bacillales</taxon>
        <taxon>Paenibacillaceae</taxon>
        <taxon>Chengkuizengella</taxon>
    </lineage>
</organism>
<dbReference type="EMBL" id="SIJB01000004">
    <property type="protein sequence ID" value="NBI27502.1"/>
    <property type="molecule type" value="Genomic_DNA"/>
</dbReference>
<dbReference type="Proteomes" id="UP000448943">
    <property type="component" value="Unassembled WGS sequence"/>
</dbReference>
<gene>
    <name evidence="2" type="ORF">ERL59_00780</name>
</gene>
<dbReference type="InterPro" id="IPR002925">
    <property type="entry name" value="Dienelactn_hydro"/>
</dbReference>
<name>A0A6N9PXF4_9BACL</name>
<sequence length="104" mass="12471">MAWLCSENHLCDRVVCYYGSRIREYLNIKPQMPTLLFLPETEKSFHVSDLYNKLIQNESEQIELRTYKANHGFADPYSKYYNKEAYKHSFHRMGNFLKGSDNFF</sequence>
<evidence type="ECO:0000313" key="3">
    <source>
        <dbReference type="Proteomes" id="UP000448943"/>
    </source>
</evidence>
<reference evidence="2 3" key="1">
    <citation type="submission" date="2019-01" db="EMBL/GenBank/DDBJ databases">
        <title>Chengkuizengella sp. nov., isolated from deep-sea sediment of East Pacific Ocean.</title>
        <authorList>
            <person name="Yang J."/>
            <person name="Lai Q."/>
            <person name="Shao Z."/>
        </authorList>
    </citation>
    <scope>NUCLEOTIDE SEQUENCE [LARGE SCALE GENOMIC DNA]</scope>
    <source>
        <strain evidence="2 3">YPA3-1-1</strain>
    </source>
</reference>
<keyword evidence="3" id="KW-1185">Reference proteome</keyword>
<dbReference type="InterPro" id="IPR051049">
    <property type="entry name" value="Dienelactone_hydrolase-like"/>
</dbReference>
<proteinExistence type="predicted"/>
<protein>
    <recommendedName>
        <fullName evidence="1">Dienelactone hydrolase domain-containing protein</fullName>
    </recommendedName>
</protein>
<dbReference type="SUPFAM" id="SSF53474">
    <property type="entry name" value="alpha/beta-Hydrolases"/>
    <property type="match status" value="1"/>
</dbReference>
<accession>A0A6N9PXF4</accession>
<feature type="domain" description="Dienelactone hydrolase" evidence="1">
    <location>
        <begin position="2"/>
        <end position="98"/>
    </location>
</feature>
<dbReference type="GO" id="GO:0016787">
    <property type="term" value="F:hydrolase activity"/>
    <property type="evidence" value="ECO:0007669"/>
    <property type="project" value="InterPro"/>
</dbReference>